<evidence type="ECO:0000256" key="1">
    <source>
        <dbReference type="ARBA" id="ARBA00001965"/>
    </source>
</evidence>
<proteinExistence type="predicted"/>
<dbReference type="Gene3D" id="2.20.28.10">
    <property type="match status" value="1"/>
</dbReference>
<dbReference type="Pfam" id="PF02915">
    <property type="entry name" value="Rubrerythrin"/>
    <property type="match status" value="1"/>
</dbReference>
<dbReference type="InterPro" id="IPR052364">
    <property type="entry name" value="Rubrerythrin"/>
</dbReference>
<reference evidence="7 8" key="1">
    <citation type="submission" date="2018-09" db="EMBL/GenBank/DDBJ databases">
        <title>Discovery and Ecogenomic Context for Candidatus Cryosericales, a Global Caldiserica Order Active in Thawing Permafrost.</title>
        <authorList>
            <person name="Martinez M.A."/>
            <person name="Woodcroft B.J."/>
            <person name="Ignacio Espinoza J.C."/>
            <person name="Zayed A."/>
            <person name="Singleton C.M."/>
            <person name="Boyd J."/>
            <person name="Li Y.-F."/>
            <person name="Purvine S."/>
            <person name="Maughan H."/>
            <person name="Hodgkins S.B."/>
            <person name="Anderson D."/>
            <person name="Sederholm M."/>
            <person name="Temperton B."/>
            <person name="Saleska S.R."/>
            <person name="Tyson G.W."/>
            <person name="Rich V.I."/>
        </authorList>
    </citation>
    <scope>NUCLEOTIDE SEQUENCE [LARGE SCALE GENOMIC DNA]</scope>
    <source>
        <strain evidence="7 8">SMC7</strain>
    </source>
</reference>
<accession>A0A398D4C7</accession>
<dbReference type="InterPro" id="IPR009040">
    <property type="entry name" value="Ferritin-like_diiron"/>
</dbReference>
<dbReference type="PROSITE" id="PS50905">
    <property type="entry name" value="FERRITIN_LIKE"/>
    <property type="match status" value="1"/>
</dbReference>
<dbReference type="GO" id="GO:0046872">
    <property type="term" value="F:metal ion binding"/>
    <property type="evidence" value="ECO:0007669"/>
    <property type="project" value="UniProtKB-KW"/>
</dbReference>
<dbReference type="AlphaFoldDB" id="A0A398D4C7"/>
<dbReference type="CDD" id="cd00729">
    <property type="entry name" value="rubredoxin_SM"/>
    <property type="match status" value="1"/>
</dbReference>
<dbReference type="SUPFAM" id="SSF47240">
    <property type="entry name" value="Ferritin-like"/>
    <property type="match status" value="1"/>
</dbReference>
<dbReference type="Gene3D" id="1.20.1260.10">
    <property type="match status" value="1"/>
</dbReference>
<dbReference type="InterPro" id="IPR009078">
    <property type="entry name" value="Ferritin-like_SF"/>
</dbReference>
<dbReference type="InterPro" id="IPR048574">
    <property type="entry name" value="RUBY_RBDX"/>
</dbReference>
<keyword evidence="3" id="KW-0479">Metal-binding</keyword>
<protein>
    <submittedName>
        <fullName evidence="7">Rubrerythrin family protein</fullName>
    </submittedName>
</protein>
<evidence type="ECO:0000259" key="6">
    <source>
        <dbReference type="PROSITE" id="PS50905"/>
    </source>
</evidence>
<dbReference type="Pfam" id="PF21349">
    <property type="entry name" value="RUBY_RBDX"/>
    <property type="match status" value="1"/>
</dbReference>
<evidence type="ECO:0000313" key="8">
    <source>
        <dbReference type="Proteomes" id="UP000266328"/>
    </source>
</evidence>
<dbReference type="InterPro" id="IPR003251">
    <property type="entry name" value="Rr_diiron-bd_dom"/>
</dbReference>
<name>A0A398D4C7_9BACT</name>
<sequence>MKQTFLNLGAAFVGESMARNRYTMYNKVARTEGYEQIAGIFAETADQEREHASILFHFLQDIKKKNGGELKLANVEVPLVLGTTAENLQAAIDGEHYETTTMYPDFADVADQEGYKAIAERLRAIAVAEAHHEERYRKLLKEVKAHSVFKKGHKVVWVCRECGYVHEGVEAPDVCPACHHAQSFYQVKSEDY</sequence>
<dbReference type="RefSeq" id="WP_119089216.1">
    <property type="nucleotide sequence ID" value="NZ_QXIS01000030.1"/>
</dbReference>
<dbReference type="SUPFAM" id="SSF57802">
    <property type="entry name" value="Rubredoxin-like"/>
    <property type="match status" value="1"/>
</dbReference>
<dbReference type="NCBIfam" id="NF045767">
    <property type="entry name" value="RuberyRbr"/>
    <property type="match status" value="1"/>
</dbReference>
<evidence type="ECO:0000256" key="4">
    <source>
        <dbReference type="ARBA" id="ARBA00022982"/>
    </source>
</evidence>
<feature type="domain" description="Ferritin-like diiron" evidence="6">
    <location>
        <begin position="1"/>
        <end position="147"/>
    </location>
</feature>
<evidence type="ECO:0000313" key="7">
    <source>
        <dbReference type="EMBL" id="RIE05954.1"/>
    </source>
</evidence>
<gene>
    <name evidence="7" type="ORF">SMC7_04840</name>
</gene>
<evidence type="ECO:0000256" key="5">
    <source>
        <dbReference type="ARBA" id="ARBA00023004"/>
    </source>
</evidence>
<dbReference type="Proteomes" id="UP000266328">
    <property type="component" value="Unassembled WGS sequence"/>
</dbReference>
<evidence type="ECO:0000256" key="3">
    <source>
        <dbReference type="ARBA" id="ARBA00022723"/>
    </source>
</evidence>
<comment type="cofactor">
    <cofactor evidence="1">
        <name>Fe(3+)</name>
        <dbReference type="ChEBI" id="CHEBI:29034"/>
    </cofactor>
</comment>
<dbReference type="GO" id="GO:0016491">
    <property type="term" value="F:oxidoreductase activity"/>
    <property type="evidence" value="ECO:0007669"/>
    <property type="project" value="InterPro"/>
</dbReference>
<keyword evidence="8" id="KW-1185">Reference proteome</keyword>
<dbReference type="CDD" id="cd01041">
    <property type="entry name" value="Rubrerythrin"/>
    <property type="match status" value="1"/>
</dbReference>
<dbReference type="OrthoDB" id="9799749at2"/>
<dbReference type="PANTHER" id="PTHR43865">
    <property type="entry name" value="RUBRERYTHRIN-RELATED"/>
    <property type="match status" value="1"/>
</dbReference>
<organism evidence="7 8">
    <name type="scientific">Candidatus Cryosericum terrychapinii</name>
    <dbReference type="NCBI Taxonomy" id="2290919"/>
    <lineage>
        <taxon>Bacteria</taxon>
        <taxon>Pseudomonadati</taxon>
        <taxon>Caldisericota/Cryosericota group</taxon>
        <taxon>Candidatus Cryosericota</taxon>
        <taxon>Candidatus Cryosericia</taxon>
        <taxon>Candidatus Cryosericales</taxon>
        <taxon>Candidatus Cryosericaceae</taxon>
        <taxon>Candidatus Cryosericum</taxon>
    </lineage>
</organism>
<dbReference type="EMBL" id="QXIS01000030">
    <property type="protein sequence ID" value="RIE05954.1"/>
    <property type="molecule type" value="Genomic_DNA"/>
</dbReference>
<evidence type="ECO:0000256" key="2">
    <source>
        <dbReference type="ARBA" id="ARBA00022448"/>
    </source>
</evidence>
<keyword evidence="4" id="KW-0249">Electron transport</keyword>
<dbReference type="InterPro" id="IPR012347">
    <property type="entry name" value="Ferritin-like"/>
</dbReference>
<keyword evidence="5" id="KW-0408">Iron</keyword>
<comment type="caution">
    <text evidence="7">The sequence shown here is derived from an EMBL/GenBank/DDBJ whole genome shotgun (WGS) entry which is preliminary data.</text>
</comment>
<dbReference type="PANTHER" id="PTHR43865:SF1">
    <property type="entry name" value="RUBRERYTHRIN-RELATED"/>
    <property type="match status" value="1"/>
</dbReference>
<keyword evidence="2" id="KW-0813">Transport</keyword>